<keyword evidence="7" id="KW-1185">Reference proteome</keyword>
<evidence type="ECO:0000256" key="2">
    <source>
        <dbReference type="ARBA" id="ARBA00022723"/>
    </source>
</evidence>
<comment type="similarity">
    <text evidence="5">Belongs to the creatininase superfamily.</text>
</comment>
<comment type="cofactor">
    <cofactor evidence="1">
        <name>Zn(2+)</name>
        <dbReference type="ChEBI" id="CHEBI:29105"/>
    </cofactor>
</comment>
<proteinExistence type="inferred from homology"/>
<dbReference type="Gene3D" id="3.40.50.10310">
    <property type="entry name" value="Creatininase"/>
    <property type="match status" value="1"/>
</dbReference>
<evidence type="ECO:0000313" key="6">
    <source>
        <dbReference type="EMBL" id="MSS58352.1"/>
    </source>
</evidence>
<dbReference type="RefSeq" id="WP_154504069.1">
    <property type="nucleotide sequence ID" value="NZ_VUMN01000010.1"/>
</dbReference>
<dbReference type="GO" id="GO:0009231">
    <property type="term" value="P:riboflavin biosynthetic process"/>
    <property type="evidence" value="ECO:0007669"/>
    <property type="project" value="TreeGrafter"/>
</dbReference>
<protein>
    <submittedName>
        <fullName evidence="6">Creatininase family protein</fullName>
    </submittedName>
</protein>
<keyword evidence="4" id="KW-0862">Zinc</keyword>
<dbReference type="Proteomes" id="UP000461880">
    <property type="component" value="Unassembled WGS sequence"/>
</dbReference>
<reference evidence="6 7" key="1">
    <citation type="submission" date="2019-08" db="EMBL/GenBank/DDBJ databases">
        <title>In-depth cultivation of the pig gut microbiome towards novel bacterial diversity and tailored functional studies.</title>
        <authorList>
            <person name="Wylensek D."/>
            <person name="Hitch T.C.A."/>
            <person name="Clavel T."/>
        </authorList>
    </citation>
    <scope>NUCLEOTIDE SEQUENCE [LARGE SCALE GENOMIC DNA]</scope>
    <source>
        <strain evidence="6 7">Oil+RF-744-GAM-WT-6</strain>
    </source>
</reference>
<dbReference type="InterPro" id="IPR003785">
    <property type="entry name" value="Creatininase/forma_Hydrolase"/>
</dbReference>
<dbReference type="EMBL" id="VUMN01000010">
    <property type="protein sequence ID" value="MSS58352.1"/>
    <property type="molecule type" value="Genomic_DNA"/>
</dbReference>
<dbReference type="SUPFAM" id="SSF102215">
    <property type="entry name" value="Creatininase"/>
    <property type="match status" value="1"/>
</dbReference>
<dbReference type="GO" id="GO:0046872">
    <property type="term" value="F:metal ion binding"/>
    <property type="evidence" value="ECO:0007669"/>
    <property type="project" value="UniProtKB-KW"/>
</dbReference>
<sequence>MTSIFAKESTRFEIKERIESGAYAILPVGACEQHGPHLPVGTDVFLAEYVSEKIAEKVNAVIFPSVNFGYSWVWKDLPGTLTLSQATFNRLIVELVESLIGQGFRKILIVNGHDSNSKALRYATRDIHDKYPDIQVLVIFYPNMNVLYPKYMESEKWYGMFHAEEWETSLMLSAHEELVHMDRAVREYPEKPDLYGLDASSLSEISKSGIYGDATVATKEKGDRIIEELINYVVSILKRN</sequence>
<evidence type="ECO:0000313" key="7">
    <source>
        <dbReference type="Proteomes" id="UP000461880"/>
    </source>
</evidence>
<evidence type="ECO:0000256" key="1">
    <source>
        <dbReference type="ARBA" id="ARBA00001947"/>
    </source>
</evidence>
<keyword evidence="2" id="KW-0479">Metal-binding</keyword>
<comment type="caution">
    <text evidence="6">The sequence shown here is derived from an EMBL/GenBank/DDBJ whole genome shotgun (WGS) entry which is preliminary data.</text>
</comment>
<dbReference type="Pfam" id="PF02633">
    <property type="entry name" value="Creatininase"/>
    <property type="match status" value="1"/>
</dbReference>
<accession>A0A7X2TF79</accession>
<dbReference type="GO" id="GO:0016811">
    <property type="term" value="F:hydrolase activity, acting on carbon-nitrogen (but not peptide) bonds, in linear amides"/>
    <property type="evidence" value="ECO:0007669"/>
    <property type="project" value="TreeGrafter"/>
</dbReference>
<evidence type="ECO:0000256" key="4">
    <source>
        <dbReference type="ARBA" id="ARBA00022833"/>
    </source>
</evidence>
<dbReference type="PANTHER" id="PTHR35005">
    <property type="entry name" value="3-DEHYDRO-SCYLLO-INOSOSE HYDROLASE"/>
    <property type="match status" value="1"/>
</dbReference>
<evidence type="ECO:0000256" key="3">
    <source>
        <dbReference type="ARBA" id="ARBA00022801"/>
    </source>
</evidence>
<dbReference type="PANTHER" id="PTHR35005:SF1">
    <property type="entry name" value="2-AMINO-5-FORMYLAMINO-6-RIBOSYLAMINOPYRIMIDIN-4(3H)-ONE 5'-MONOPHOSPHATE DEFORMYLASE"/>
    <property type="match status" value="1"/>
</dbReference>
<gene>
    <name evidence="6" type="ORF">FYJ51_05480</name>
</gene>
<evidence type="ECO:0000256" key="5">
    <source>
        <dbReference type="ARBA" id="ARBA00024029"/>
    </source>
</evidence>
<name>A0A7X2TF79_9FIRM</name>
<dbReference type="InterPro" id="IPR024087">
    <property type="entry name" value="Creatininase-like_sf"/>
</dbReference>
<organism evidence="6 7">
    <name type="scientific">Stecheria intestinalis</name>
    <dbReference type="NCBI Taxonomy" id="2606630"/>
    <lineage>
        <taxon>Bacteria</taxon>
        <taxon>Bacillati</taxon>
        <taxon>Bacillota</taxon>
        <taxon>Erysipelotrichia</taxon>
        <taxon>Erysipelotrichales</taxon>
        <taxon>Erysipelotrichaceae</taxon>
        <taxon>Stecheria</taxon>
    </lineage>
</organism>
<keyword evidence="3" id="KW-0378">Hydrolase</keyword>
<dbReference type="AlphaFoldDB" id="A0A7X2TF79"/>